<evidence type="ECO:0008006" key="5">
    <source>
        <dbReference type="Google" id="ProtNLM"/>
    </source>
</evidence>
<evidence type="ECO:0000256" key="2">
    <source>
        <dbReference type="SAM" id="Phobius"/>
    </source>
</evidence>
<sequence>MRRRDETPRPAGAPAPRPGSPLAALIGVAKRIGQAVWRAWCARSARFRRSVRALGLLLVSGSISLGLGAATAQATSPVGPHEAHWSTNLDSVIVLDLGPLGSASMDSPAPPLGVRVVLGEIPSSMGVAPVDSMSLGESLTQDANAYLTLASRPQLTIDRGIHALIDDALRRAGLIESLFLTAVAAGRLGAKGRLRALVAKGLSRRPAAVLAGAGALATMIVMLAPVLRPATVPGETIPALEGTSFAPARLSGRIADIATAYGGTVAGYIRENQAFYSRAQDNLRAAWEASRRVSGRIEITASSGSSDEAAIQSALSQSQATGEAAVKSPAATAGPTPGTAPQATASPIDGAAPGPAGTAAPSWGGPSAPPSARGVPTAPATPDQALAAQADEAPVTAVLSTDLHCNLDVISFAGLLDQLARPDVHMDDGDLAMTGSNPEQVCVDALSQAVPSGVARVATIGNHDSEATAERLRGRGWTVTDGKPVKAGPLTVLGDDDVERTTAAGTTKRGGEDASQLGQRLSDQACQAADEGSADAVDVVLIHRPQAFAPLQASGCAPLLLAGHVHEERGMTSVDGERGRVNALTSGAGKGGTSIGPVTQEAWLHELAFTSDGSLIAWRSIVLHPDASVTVGAWQGPPRPTGAGTDGAAGEGVATAAPTDSTATPVPTPGPSAAPAAPSGTGAAEPDPPDEGEAWGTARAGG</sequence>
<feature type="compositionally biased region" description="Low complexity" evidence="1">
    <location>
        <begin position="673"/>
        <end position="685"/>
    </location>
</feature>
<feature type="region of interest" description="Disordered" evidence="1">
    <location>
        <begin position="633"/>
        <end position="702"/>
    </location>
</feature>
<feature type="compositionally biased region" description="Low complexity" evidence="1">
    <location>
        <begin position="651"/>
        <end position="665"/>
    </location>
</feature>
<evidence type="ECO:0000256" key="1">
    <source>
        <dbReference type="SAM" id="MobiDB-lite"/>
    </source>
</evidence>
<dbReference type="InterPro" id="IPR029052">
    <property type="entry name" value="Metallo-depent_PP-like"/>
</dbReference>
<accession>A0ABY1I6N6</accession>
<feature type="compositionally biased region" description="Low complexity" evidence="1">
    <location>
        <begin position="329"/>
        <end position="376"/>
    </location>
</feature>
<name>A0ABY1I6N6_9ACTO</name>
<keyword evidence="2" id="KW-0812">Transmembrane</keyword>
<dbReference type="Proteomes" id="UP000184390">
    <property type="component" value="Unassembled WGS sequence"/>
</dbReference>
<organism evidence="3 4">
    <name type="scientific">Actinomyces denticolens</name>
    <dbReference type="NCBI Taxonomy" id="52767"/>
    <lineage>
        <taxon>Bacteria</taxon>
        <taxon>Bacillati</taxon>
        <taxon>Actinomycetota</taxon>
        <taxon>Actinomycetes</taxon>
        <taxon>Actinomycetales</taxon>
        <taxon>Actinomycetaceae</taxon>
        <taxon>Actinomyces</taxon>
    </lineage>
</organism>
<protein>
    <recommendedName>
        <fullName evidence="5">Calcineurin-like phosphoesterase</fullName>
    </recommendedName>
</protein>
<feature type="compositionally biased region" description="Low complexity" evidence="1">
    <location>
        <begin position="309"/>
        <end position="320"/>
    </location>
</feature>
<dbReference type="EMBL" id="FQYL01000004">
    <property type="protein sequence ID" value="SHI70152.1"/>
    <property type="molecule type" value="Genomic_DNA"/>
</dbReference>
<keyword evidence="2" id="KW-0472">Membrane</keyword>
<keyword evidence="2" id="KW-1133">Transmembrane helix</keyword>
<keyword evidence="4" id="KW-1185">Reference proteome</keyword>
<feature type="region of interest" description="Disordered" evidence="1">
    <location>
        <begin position="301"/>
        <end position="380"/>
    </location>
</feature>
<gene>
    <name evidence="3" type="ORF">SAMN05216246_10439</name>
</gene>
<comment type="caution">
    <text evidence="3">The sequence shown here is derived from an EMBL/GenBank/DDBJ whole genome shotgun (WGS) entry which is preliminary data.</text>
</comment>
<proteinExistence type="predicted"/>
<feature type="transmembrane region" description="Helical" evidence="2">
    <location>
        <begin position="53"/>
        <end position="72"/>
    </location>
</feature>
<dbReference type="RefSeq" id="WP_073452112.1">
    <property type="nucleotide sequence ID" value="NZ_FQYL01000004.1"/>
</dbReference>
<evidence type="ECO:0000313" key="3">
    <source>
        <dbReference type="EMBL" id="SHI70152.1"/>
    </source>
</evidence>
<reference evidence="3 4" key="1">
    <citation type="submission" date="2016-11" db="EMBL/GenBank/DDBJ databases">
        <authorList>
            <person name="Varghese N."/>
            <person name="Submissions S."/>
        </authorList>
    </citation>
    <scope>NUCLEOTIDE SEQUENCE [LARGE SCALE GENOMIC DNA]</scope>
    <source>
        <strain evidence="3 4">PA</strain>
    </source>
</reference>
<dbReference type="SUPFAM" id="SSF56300">
    <property type="entry name" value="Metallo-dependent phosphatases"/>
    <property type="match status" value="1"/>
</dbReference>
<evidence type="ECO:0000313" key="4">
    <source>
        <dbReference type="Proteomes" id="UP000184390"/>
    </source>
</evidence>